<dbReference type="AlphaFoldDB" id="A0A9D1JG96"/>
<protein>
    <submittedName>
        <fullName evidence="2">Uncharacterized protein</fullName>
    </submittedName>
</protein>
<name>A0A9D1JG96_9FIRM</name>
<keyword evidence="1" id="KW-1133">Transmembrane helix</keyword>
<organism evidence="2 3">
    <name type="scientific">Candidatus Egerieimonas intestinavium</name>
    <dbReference type="NCBI Taxonomy" id="2840777"/>
    <lineage>
        <taxon>Bacteria</taxon>
        <taxon>Bacillati</taxon>
        <taxon>Bacillota</taxon>
        <taxon>Clostridia</taxon>
        <taxon>Lachnospirales</taxon>
        <taxon>Lachnospiraceae</taxon>
        <taxon>Lachnospiraceae incertae sedis</taxon>
        <taxon>Candidatus Egerieimonas</taxon>
    </lineage>
</organism>
<accession>A0A9D1JG96</accession>
<feature type="transmembrane region" description="Helical" evidence="1">
    <location>
        <begin position="31"/>
        <end position="64"/>
    </location>
</feature>
<dbReference type="EMBL" id="DVHU01000059">
    <property type="protein sequence ID" value="HIR92997.1"/>
    <property type="molecule type" value="Genomic_DNA"/>
</dbReference>
<evidence type="ECO:0000313" key="2">
    <source>
        <dbReference type="EMBL" id="HIR92997.1"/>
    </source>
</evidence>
<evidence type="ECO:0000313" key="3">
    <source>
        <dbReference type="Proteomes" id="UP000886841"/>
    </source>
</evidence>
<dbReference type="Proteomes" id="UP000886841">
    <property type="component" value="Unassembled WGS sequence"/>
</dbReference>
<keyword evidence="1" id="KW-0812">Transmembrane</keyword>
<sequence>MTFSEKLRSAMNKVKKANHGRMAELSTGEKVIKVVLILIKVSVVAFILMLFGVVILAIAAAVGIMNAITGGVNDQINRSWNYHHRPRNW</sequence>
<evidence type="ECO:0000256" key="1">
    <source>
        <dbReference type="SAM" id="Phobius"/>
    </source>
</evidence>
<reference evidence="2" key="2">
    <citation type="journal article" date="2021" name="PeerJ">
        <title>Extensive microbial diversity within the chicken gut microbiome revealed by metagenomics and culture.</title>
        <authorList>
            <person name="Gilroy R."/>
            <person name="Ravi A."/>
            <person name="Getino M."/>
            <person name="Pursley I."/>
            <person name="Horton D.L."/>
            <person name="Alikhan N.F."/>
            <person name="Baker D."/>
            <person name="Gharbi K."/>
            <person name="Hall N."/>
            <person name="Watson M."/>
            <person name="Adriaenssens E.M."/>
            <person name="Foster-Nyarko E."/>
            <person name="Jarju S."/>
            <person name="Secka A."/>
            <person name="Antonio M."/>
            <person name="Oren A."/>
            <person name="Chaudhuri R.R."/>
            <person name="La Ragione R."/>
            <person name="Hildebrand F."/>
            <person name="Pallen M.J."/>
        </authorList>
    </citation>
    <scope>NUCLEOTIDE SEQUENCE</scope>
    <source>
        <strain evidence="2">ChiSxjej1B13-7041</strain>
    </source>
</reference>
<gene>
    <name evidence="2" type="ORF">IAB98_06225</name>
</gene>
<reference evidence="2" key="1">
    <citation type="submission" date="2020-10" db="EMBL/GenBank/DDBJ databases">
        <authorList>
            <person name="Gilroy R."/>
        </authorList>
    </citation>
    <scope>NUCLEOTIDE SEQUENCE</scope>
    <source>
        <strain evidence="2">ChiSxjej1B13-7041</strain>
    </source>
</reference>
<keyword evidence="1" id="KW-0472">Membrane</keyword>
<comment type="caution">
    <text evidence="2">The sequence shown here is derived from an EMBL/GenBank/DDBJ whole genome shotgun (WGS) entry which is preliminary data.</text>
</comment>
<proteinExistence type="predicted"/>